<keyword evidence="2" id="KW-1185">Reference proteome</keyword>
<sequence length="136" mass="14487">MDEGWVVRREGFLDARAVAALLKTPGSFDPEPVLTLAREAFGPLEGLGVDTLTLSPGEGVAELAREGARGGFVLDLDPPQWRSAWGGLLLFQTGERLQGYRPVPGALTLFAAAARPLISLLTPGAPPRVSLLGWWV</sequence>
<organism evidence="1 2">
    <name type="scientific">Caulobacter ginsengisoli</name>
    <dbReference type="NCBI Taxonomy" id="400775"/>
    <lineage>
        <taxon>Bacteria</taxon>
        <taxon>Pseudomonadati</taxon>
        <taxon>Pseudomonadota</taxon>
        <taxon>Alphaproteobacteria</taxon>
        <taxon>Caulobacterales</taxon>
        <taxon>Caulobacteraceae</taxon>
        <taxon>Caulobacter</taxon>
    </lineage>
</organism>
<accession>A0ABU0IQ46</accession>
<dbReference type="RefSeq" id="WP_307348554.1">
    <property type="nucleotide sequence ID" value="NZ_JAUSVS010000002.1"/>
</dbReference>
<reference evidence="1 2" key="1">
    <citation type="submission" date="2023-07" db="EMBL/GenBank/DDBJ databases">
        <title>Genomic Encyclopedia of Type Strains, Phase IV (KMG-IV): sequencing the most valuable type-strain genomes for metagenomic binning, comparative biology and taxonomic classification.</title>
        <authorList>
            <person name="Goeker M."/>
        </authorList>
    </citation>
    <scope>NUCLEOTIDE SEQUENCE [LARGE SCALE GENOMIC DNA]</scope>
    <source>
        <strain evidence="1 2">DSM 18695</strain>
    </source>
</reference>
<gene>
    <name evidence="1" type="ORF">QO010_001904</name>
</gene>
<protein>
    <recommendedName>
        <fullName evidence="3">GNAT family N-acetyltransferase</fullName>
    </recommendedName>
</protein>
<comment type="caution">
    <text evidence="1">The sequence shown here is derived from an EMBL/GenBank/DDBJ whole genome shotgun (WGS) entry which is preliminary data.</text>
</comment>
<evidence type="ECO:0000313" key="2">
    <source>
        <dbReference type="Proteomes" id="UP001228905"/>
    </source>
</evidence>
<evidence type="ECO:0008006" key="3">
    <source>
        <dbReference type="Google" id="ProtNLM"/>
    </source>
</evidence>
<evidence type="ECO:0000313" key="1">
    <source>
        <dbReference type="EMBL" id="MDQ0464133.1"/>
    </source>
</evidence>
<dbReference type="Proteomes" id="UP001228905">
    <property type="component" value="Unassembled WGS sequence"/>
</dbReference>
<name>A0ABU0IQ46_9CAUL</name>
<proteinExistence type="predicted"/>
<dbReference type="EMBL" id="JAUSVS010000002">
    <property type="protein sequence ID" value="MDQ0464133.1"/>
    <property type="molecule type" value="Genomic_DNA"/>
</dbReference>